<evidence type="ECO:0000259" key="2">
    <source>
        <dbReference type="Pfam" id="PF16470"/>
    </source>
</evidence>
<dbReference type="InterPro" id="IPR032815">
    <property type="entry name" value="S8_pro-domain"/>
</dbReference>
<dbReference type="Gene3D" id="3.30.70.850">
    <property type="entry name" value="Peptidase S8, pro-domain"/>
    <property type="match status" value="1"/>
</dbReference>
<sequence length="59" mass="6586">MDARVALLHLWTALVLLTAKLKWIDAAEVYTNTWAVQINGGAEEADRIAREHGFINHGN</sequence>
<keyword evidence="4" id="KW-1185">Reference proteome</keyword>
<proteinExistence type="predicted"/>
<dbReference type="EMBL" id="JASDAP010000018">
    <property type="protein sequence ID" value="KAK1888329.1"/>
    <property type="molecule type" value="Genomic_DNA"/>
</dbReference>
<reference evidence="3" key="1">
    <citation type="submission" date="2023-04" db="EMBL/GenBank/DDBJ databases">
        <title>Chromosome-level genome of Chaenocephalus aceratus.</title>
        <authorList>
            <person name="Park H."/>
        </authorList>
    </citation>
    <scope>NUCLEOTIDE SEQUENCE</scope>
    <source>
        <strain evidence="3">DE</strain>
        <tissue evidence="3">Muscle</tissue>
    </source>
</reference>
<dbReference type="Pfam" id="PF16470">
    <property type="entry name" value="S8_pro-domain"/>
    <property type="match status" value="1"/>
</dbReference>
<feature type="signal peptide" evidence="1">
    <location>
        <begin position="1"/>
        <end position="26"/>
    </location>
</feature>
<feature type="non-terminal residue" evidence="3">
    <location>
        <position position="59"/>
    </location>
</feature>
<dbReference type="Proteomes" id="UP001228049">
    <property type="component" value="Unassembled WGS sequence"/>
</dbReference>
<dbReference type="AlphaFoldDB" id="A0AAD9BUU7"/>
<evidence type="ECO:0000313" key="4">
    <source>
        <dbReference type="Proteomes" id="UP001228049"/>
    </source>
</evidence>
<feature type="domain" description="Peptidase S8 pro-domain" evidence="2">
    <location>
        <begin position="33"/>
        <end position="58"/>
    </location>
</feature>
<organism evidence="3 4">
    <name type="scientific">Dissostichus eleginoides</name>
    <name type="common">Patagonian toothfish</name>
    <name type="synonym">Dissostichus amissus</name>
    <dbReference type="NCBI Taxonomy" id="100907"/>
    <lineage>
        <taxon>Eukaryota</taxon>
        <taxon>Metazoa</taxon>
        <taxon>Chordata</taxon>
        <taxon>Craniata</taxon>
        <taxon>Vertebrata</taxon>
        <taxon>Euteleostomi</taxon>
        <taxon>Actinopterygii</taxon>
        <taxon>Neopterygii</taxon>
        <taxon>Teleostei</taxon>
        <taxon>Neoteleostei</taxon>
        <taxon>Acanthomorphata</taxon>
        <taxon>Eupercaria</taxon>
        <taxon>Perciformes</taxon>
        <taxon>Notothenioidei</taxon>
        <taxon>Nototheniidae</taxon>
        <taxon>Dissostichus</taxon>
    </lineage>
</organism>
<protein>
    <submittedName>
        <fullName evidence="3">Furin-1</fullName>
    </submittedName>
</protein>
<name>A0AAD9BUU7_DISEL</name>
<dbReference type="SUPFAM" id="SSF54897">
    <property type="entry name" value="Protease propeptides/inhibitors"/>
    <property type="match status" value="1"/>
</dbReference>
<dbReference type="InterPro" id="IPR038466">
    <property type="entry name" value="S8_pro-domain_sf"/>
</dbReference>
<evidence type="ECO:0000256" key="1">
    <source>
        <dbReference type="SAM" id="SignalP"/>
    </source>
</evidence>
<keyword evidence="1" id="KW-0732">Signal</keyword>
<evidence type="ECO:0000313" key="3">
    <source>
        <dbReference type="EMBL" id="KAK1888329.1"/>
    </source>
</evidence>
<accession>A0AAD9BUU7</accession>
<feature type="chain" id="PRO_5042102468" evidence="1">
    <location>
        <begin position="27"/>
        <end position="59"/>
    </location>
</feature>
<comment type="caution">
    <text evidence="3">The sequence shown here is derived from an EMBL/GenBank/DDBJ whole genome shotgun (WGS) entry which is preliminary data.</text>
</comment>
<gene>
    <name evidence="3" type="ORF">KUDE01_029112</name>
</gene>